<dbReference type="InterPro" id="IPR046947">
    <property type="entry name" value="LytR-like"/>
</dbReference>
<keyword evidence="3" id="KW-0597">Phosphoprotein</keyword>
<dbReference type="AlphaFoldDB" id="G9XVQ6"/>
<feature type="domain" description="HTH LytTR-type" evidence="6">
    <location>
        <begin position="165"/>
        <end position="271"/>
    </location>
</feature>
<feature type="region of interest" description="Disordered" evidence="4">
    <location>
        <begin position="128"/>
        <end position="160"/>
    </location>
</feature>
<dbReference type="PROSITE" id="PS50110">
    <property type="entry name" value="RESPONSE_REGULATORY"/>
    <property type="match status" value="1"/>
</dbReference>
<dbReference type="Gene3D" id="2.20.25.10">
    <property type="match status" value="1"/>
</dbReference>
<dbReference type="Proteomes" id="UP000004416">
    <property type="component" value="Unassembled WGS sequence"/>
</dbReference>
<dbReference type="InterPro" id="IPR001789">
    <property type="entry name" value="Sig_transdc_resp-reg_receiver"/>
</dbReference>
<dbReference type="PANTHER" id="PTHR37299:SF1">
    <property type="entry name" value="STAGE 0 SPORULATION PROTEIN A HOMOLOG"/>
    <property type="match status" value="1"/>
</dbReference>
<gene>
    <name evidence="7" type="ORF">HMPREF0322_05089</name>
</gene>
<dbReference type="GO" id="GO:0000156">
    <property type="term" value="F:phosphorelay response regulator activity"/>
    <property type="evidence" value="ECO:0007669"/>
    <property type="project" value="InterPro"/>
</dbReference>
<evidence type="ECO:0000313" key="7">
    <source>
        <dbReference type="EMBL" id="EHL04169.1"/>
    </source>
</evidence>
<dbReference type="Pfam" id="PF04397">
    <property type="entry name" value="LytTR"/>
    <property type="match status" value="1"/>
</dbReference>
<accession>G9XVQ6</accession>
<evidence type="ECO:0000256" key="3">
    <source>
        <dbReference type="PROSITE-ProRule" id="PRU00169"/>
    </source>
</evidence>
<evidence type="ECO:0000259" key="6">
    <source>
        <dbReference type="PROSITE" id="PS50930"/>
    </source>
</evidence>
<dbReference type="SUPFAM" id="SSF52172">
    <property type="entry name" value="CheY-like"/>
    <property type="match status" value="1"/>
</dbReference>
<evidence type="ECO:0000256" key="4">
    <source>
        <dbReference type="SAM" id="MobiDB-lite"/>
    </source>
</evidence>
<protein>
    <recommendedName>
        <fullName evidence="1">Stage 0 sporulation protein A homolog</fullName>
    </recommendedName>
</protein>
<dbReference type="EMBL" id="AFZX01000137">
    <property type="protein sequence ID" value="EHL04169.1"/>
    <property type="molecule type" value="Genomic_DNA"/>
</dbReference>
<evidence type="ECO:0000313" key="8">
    <source>
        <dbReference type="Proteomes" id="UP000004416"/>
    </source>
</evidence>
<evidence type="ECO:0000259" key="5">
    <source>
        <dbReference type="PROSITE" id="PS50110"/>
    </source>
</evidence>
<organism evidence="7 8">
    <name type="scientific">Desulfitobacterium hafniense DP7</name>
    <dbReference type="NCBI Taxonomy" id="537010"/>
    <lineage>
        <taxon>Bacteria</taxon>
        <taxon>Bacillati</taxon>
        <taxon>Bacillota</taxon>
        <taxon>Clostridia</taxon>
        <taxon>Eubacteriales</taxon>
        <taxon>Desulfitobacteriaceae</taxon>
        <taxon>Desulfitobacterium</taxon>
    </lineage>
</organism>
<dbReference type="Gene3D" id="2.40.50.40">
    <property type="match status" value="1"/>
</dbReference>
<name>G9XVQ6_DESHA</name>
<dbReference type="Gene3D" id="3.40.50.2300">
    <property type="match status" value="1"/>
</dbReference>
<feature type="modified residue" description="4-aspartylphosphate" evidence="3">
    <location>
        <position position="58"/>
    </location>
</feature>
<dbReference type="SMART" id="SM00850">
    <property type="entry name" value="LytTR"/>
    <property type="match status" value="1"/>
</dbReference>
<dbReference type="Pfam" id="PF00072">
    <property type="entry name" value="Response_reg"/>
    <property type="match status" value="1"/>
</dbReference>
<comment type="function">
    <text evidence="2">May play the central regulatory role in sporulation. It may be an element of the effector pathway responsible for the activation of sporulation genes in response to nutritional stress. Spo0A may act in concert with spo0H (a sigma factor) to control the expression of some genes that are critical to the sporulation process.</text>
</comment>
<feature type="domain" description="Response regulatory" evidence="5">
    <location>
        <begin position="7"/>
        <end position="121"/>
    </location>
</feature>
<evidence type="ECO:0000256" key="2">
    <source>
        <dbReference type="ARBA" id="ARBA00024867"/>
    </source>
</evidence>
<dbReference type="CDD" id="cd17532">
    <property type="entry name" value="REC_LytTR_AlgR-like"/>
    <property type="match status" value="1"/>
</dbReference>
<dbReference type="SMART" id="SM00448">
    <property type="entry name" value="REC"/>
    <property type="match status" value="1"/>
</dbReference>
<comment type="caution">
    <text evidence="7">The sequence shown here is derived from an EMBL/GenBank/DDBJ whole genome shotgun (WGS) entry which is preliminary data.</text>
</comment>
<proteinExistence type="predicted"/>
<dbReference type="PROSITE" id="PS50930">
    <property type="entry name" value="HTH_LYTTR"/>
    <property type="match status" value="1"/>
</dbReference>
<reference evidence="7 8" key="1">
    <citation type="submission" date="2011-08" db="EMBL/GenBank/DDBJ databases">
        <authorList>
            <person name="Weinstock G."/>
            <person name="Sodergren E."/>
            <person name="Clifton S."/>
            <person name="Fulton L."/>
            <person name="Fulton B."/>
            <person name="Courtney L."/>
            <person name="Fronick C."/>
            <person name="Harrison M."/>
            <person name="Strong C."/>
            <person name="Farmer C."/>
            <person name="Delahaunty K."/>
            <person name="Markovic C."/>
            <person name="Hall O."/>
            <person name="Minx P."/>
            <person name="Tomlinson C."/>
            <person name="Mitreva M."/>
            <person name="Hou S."/>
            <person name="Chen J."/>
            <person name="Wollam A."/>
            <person name="Pepin K.H."/>
            <person name="Johnson M."/>
            <person name="Bhonagiri V."/>
            <person name="Zhang X."/>
            <person name="Suruliraj S."/>
            <person name="Warren W."/>
            <person name="Chinwalla A."/>
            <person name="Mardis E.R."/>
            <person name="Wilson R.K."/>
        </authorList>
    </citation>
    <scope>NUCLEOTIDE SEQUENCE [LARGE SCALE GENOMIC DNA]</scope>
    <source>
        <strain evidence="7 8">DP7</strain>
    </source>
</reference>
<dbReference type="PATRIC" id="fig|537010.4.peg.4734"/>
<evidence type="ECO:0000256" key="1">
    <source>
        <dbReference type="ARBA" id="ARBA00018672"/>
    </source>
</evidence>
<sequence>MGLLKLRALLVDDESPARKELRYLLQDYTDLQVIGEAANAIEALELINNLEYSVVFLDIDMPGLKGIDLARQLKEKESSPAIIFITAHEEFAVDAFCVNALDYLLKPINPKRLDQAIKKLFIQHGAGTPPASPSLSEPDEPTTATDTPLPKQPPENSTIRPLEVIPVEQRGKTILLRPEEIVYIYTDKDNVFAKTQKESYLTRFTLRELEARLNPNLFFRTHRCYLVNIKRMRELIPYFNGTYSIVVDDHERSEVPVSRTQSRKLKEILGL</sequence>
<dbReference type="GO" id="GO:0003677">
    <property type="term" value="F:DNA binding"/>
    <property type="evidence" value="ECO:0007669"/>
    <property type="project" value="InterPro"/>
</dbReference>
<dbReference type="InterPro" id="IPR007492">
    <property type="entry name" value="LytTR_DNA-bd_dom"/>
</dbReference>
<dbReference type="PANTHER" id="PTHR37299">
    <property type="entry name" value="TRANSCRIPTIONAL REGULATOR-RELATED"/>
    <property type="match status" value="1"/>
</dbReference>
<dbReference type="InterPro" id="IPR011006">
    <property type="entry name" value="CheY-like_superfamily"/>
</dbReference>
<dbReference type="HOGENOM" id="CLU_000445_14_1_9"/>